<dbReference type="PANTHER" id="PTHR30250:SF11">
    <property type="entry name" value="O-ANTIGEN TRANSPORTER-RELATED"/>
    <property type="match status" value="1"/>
</dbReference>
<evidence type="ECO:0000256" key="3">
    <source>
        <dbReference type="ARBA" id="ARBA00022692"/>
    </source>
</evidence>
<feature type="transmembrane region" description="Helical" evidence="6">
    <location>
        <begin position="291"/>
        <end position="314"/>
    </location>
</feature>
<organism evidence="7 8">
    <name type="scientific">Pseudoclavibacter caeni</name>
    <dbReference type="NCBI Taxonomy" id="908846"/>
    <lineage>
        <taxon>Bacteria</taxon>
        <taxon>Bacillati</taxon>
        <taxon>Actinomycetota</taxon>
        <taxon>Actinomycetes</taxon>
        <taxon>Micrococcales</taxon>
        <taxon>Microbacteriaceae</taxon>
        <taxon>Pseudoclavibacter</taxon>
    </lineage>
</organism>
<feature type="transmembrane region" description="Helical" evidence="6">
    <location>
        <begin position="326"/>
        <end position="351"/>
    </location>
</feature>
<dbReference type="GO" id="GO:0005886">
    <property type="term" value="C:plasma membrane"/>
    <property type="evidence" value="ECO:0007669"/>
    <property type="project" value="UniProtKB-SubCell"/>
</dbReference>
<evidence type="ECO:0000256" key="2">
    <source>
        <dbReference type="ARBA" id="ARBA00022475"/>
    </source>
</evidence>
<dbReference type="AlphaFoldDB" id="A0A7C8FUW3"/>
<keyword evidence="4 6" id="KW-1133">Transmembrane helix</keyword>
<name>A0A7C8FUW3_9MICO</name>
<evidence type="ECO:0000256" key="6">
    <source>
        <dbReference type="SAM" id="Phobius"/>
    </source>
</evidence>
<dbReference type="EMBL" id="WBKA01000001">
    <property type="protein sequence ID" value="KAB1633634.1"/>
    <property type="molecule type" value="Genomic_DNA"/>
</dbReference>
<feature type="transmembrane region" description="Helical" evidence="6">
    <location>
        <begin position="216"/>
        <end position="237"/>
    </location>
</feature>
<feature type="transmembrane region" description="Helical" evidence="6">
    <location>
        <begin position="249"/>
        <end position="279"/>
    </location>
</feature>
<gene>
    <name evidence="7" type="ORF">F8O02_01525</name>
</gene>
<keyword evidence="8" id="KW-1185">Reference proteome</keyword>
<dbReference type="RefSeq" id="WP_158035421.1">
    <property type="nucleotide sequence ID" value="NZ_BAAAZV010000018.1"/>
</dbReference>
<feature type="transmembrane region" description="Helical" evidence="6">
    <location>
        <begin position="12"/>
        <end position="37"/>
    </location>
</feature>
<evidence type="ECO:0008006" key="9">
    <source>
        <dbReference type="Google" id="ProtNLM"/>
    </source>
</evidence>
<feature type="transmembrane region" description="Helical" evidence="6">
    <location>
        <begin position="146"/>
        <end position="167"/>
    </location>
</feature>
<evidence type="ECO:0000256" key="4">
    <source>
        <dbReference type="ARBA" id="ARBA00022989"/>
    </source>
</evidence>
<dbReference type="InterPro" id="IPR050833">
    <property type="entry name" value="Poly_Biosynth_Transport"/>
</dbReference>
<proteinExistence type="predicted"/>
<keyword evidence="2" id="KW-1003">Cell membrane</keyword>
<dbReference type="PANTHER" id="PTHR30250">
    <property type="entry name" value="PST FAMILY PREDICTED COLANIC ACID TRANSPORTER"/>
    <property type="match status" value="1"/>
</dbReference>
<keyword evidence="5 6" id="KW-0472">Membrane</keyword>
<evidence type="ECO:0000256" key="1">
    <source>
        <dbReference type="ARBA" id="ARBA00004651"/>
    </source>
</evidence>
<keyword evidence="3 6" id="KW-0812">Transmembrane</keyword>
<feature type="transmembrane region" description="Helical" evidence="6">
    <location>
        <begin position="43"/>
        <end position="63"/>
    </location>
</feature>
<evidence type="ECO:0000256" key="5">
    <source>
        <dbReference type="ARBA" id="ARBA00023136"/>
    </source>
</evidence>
<comment type="subcellular location">
    <subcellularLocation>
        <location evidence="1">Cell membrane</location>
        <topology evidence="1">Multi-pass membrane protein</topology>
    </subcellularLocation>
</comment>
<reference evidence="7 8" key="1">
    <citation type="submission" date="2019-09" db="EMBL/GenBank/DDBJ databases">
        <title>Phylogeny of genus Pseudoclavibacter and closely related genus.</title>
        <authorList>
            <person name="Li Y."/>
        </authorList>
    </citation>
    <scope>NUCLEOTIDE SEQUENCE [LARGE SCALE GENOMIC DNA]</scope>
    <source>
        <strain evidence="7 8">JCM 16921</strain>
    </source>
</reference>
<accession>A0A7C8FUW3</accession>
<feature type="transmembrane region" description="Helical" evidence="6">
    <location>
        <begin position="84"/>
        <end position="110"/>
    </location>
</feature>
<sequence length="415" mass="43521">MSTRRSGLAGTGVASVASATVFAAASGFVVTLLAARLLQPAEYSQFATAWAILYMAVAALNGVQQETARSTTELQRTRQPGDHAMPAVLLLALVVGLDVVVVLFVVPGYAMLADGAIWFVSFMVFFIAGQMLLSGALVGTDRLASYASVTIVESGVRLALFLLSAVSLLRGDLFSLVIYAMVPFLAWFVVGIPTGWVRTTVAVRGEGSWRRQLRSYLTVGAAALVTGLLTTGMPALLSGMLLGADAGTLGTIILVVTLTRAPLMMPLTAFQSTIVAYLVKRRLDIQIVLKTVVAVIGGGIFLAALAGMIGPLLLRWLFGDAYAATGWILFGATFASISLALLFLTGAWVLARGSQSGYLFVWAAGAVGTIGCLLIPFDPWSRTIIALTLGPLTGVLIGVFLSAHNSRDGSLPLSM</sequence>
<dbReference type="OrthoDB" id="4771963at2"/>
<feature type="transmembrane region" description="Helical" evidence="6">
    <location>
        <begin position="358"/>
        <end position="377"/>
    </location>
</feature>
<protein>
    <recommendedName>
        <fullName evidence="9">Polysaccharide biosynthesis protein</fullName>
    </recommendedName>
</protein>
<evidence type="ECO:0000313" key="8">
    <source>
        <dbReference type="Proteomes" id="UP000481339"/>
    </source>
</evidence>
<comment type="caution">
    <text evidence="7">The sequence shown here is derived from an EMBL/GenBank/DDBJ whole genome shotgun (WGS) entry which is preliminary data.</text>
</comment>
<feature type="transmembrane region" description="Helical" evidence="6">
    <location>
        <begin position="173"/>
        <end position="196"/>
    </location>
</feature>
<feature type="transmembrane region" description="Helical" evidence="6">
    <location>
        <begin position="383"/>
        <end position="403"/>
    </location>
</feature>
<feature type="transmembrane region" description="Helical" evidence="6">
    <location>
        <begin position="116"/>
        <end position="139"/>
    </location>
</feature>
<dbReference type="Proteomes" id="UP000481339">
    <property type="component" value="Unassembled WGS sequence"/>
</dbReference>
<evidence type="ECO:0000313" key="7">
    <source>
        <dbReference type="EMBL" id="KAB1633634.1"/>
    </source>
</evidence>